<sequence length="64" mass="7464">MMPKEKVNREAMYQVGNAIGEVIAIDWRDRNGGWVEYMRLRVIIDVLKLLHKVVQFVNSEGAEF</sequence>
<dbReference type="EMBL" id="JABEZZ010000003">
    <property type="protein sequence ID" value="MBA0582006.1"/>
    <property type="molecule type" value="Genomic_DNA"/>
</dbReference>
<comment type="caution">
    <text evidence="1">The sequence shown here is derived from an EMBL/GenBank/DDBJ whole genome shotgun (WGS) entry which is preliminary data.</text>
</comment>
<evidence type="ECO:0000313" key="1">
    <source>
        <dbReference type="EMBL" id="MBA0582006.1"/>
    </source>
</evidence>
<name>A0A7J8NYN1_GOSRA</name>
<dbReference type="AlphaFoldDB" id="A0A7J8NYN1"/>
<reference evidence="1 2" key="1">
    <citation type="journal article" date="2019" name="Genome Biol. Evol.">
        <title>Insights into the evolution of the New World diploid cottons (Gossypium, subgenus Houzingenia) based on genome sequencing.</title>
        <authorList>
            <person name="Grover C.E."/>
            <person name="Arick M.A. 2nd"/>
            <person name="Thrash A."/>
            <person name="Conover J.L."/>
            <person name="Sanders W.S."/>
            <person name="Peterson D.G."/>
            <person name="Frelichowski J.E."/>
            <person name="Scheffler J.A."/>
            <person name="Scheffler B.E."/>
            <person name="Wendel J.F."/>
        </authorList>
    </citation>
    <scope>NUCLEOTIDE SEQUENCE [LARGE SCALE GENOMIC DNA]</scope>
    <source>
        <strain evidence="1">8</strain>
        <tissue evidence="1">Leaf</tissue>
    </source>
</reference>
<proteinExistence type="predicted"/>
<protein>
    <submittedName>
        <fullName evidence="1">Uncharacterized protein</fullName>
    </submittedName>
</protein>
<evidence type="ECO:0000313" key="2">
    <source>
        <dbReference type="Proteomes" id="UP000593578"/>
    </source>
</evidence>
<gene>
    <name evidence="1" type="ORF">Gorai_024160</name>
</gene>
<dbReference type="Proteomes" id="UP000593578">
    <property type="component" value="Unassembled WGS sequence"/>
</dbReference>
<accession>A0A7J8NYN1</accession>
<organism evidence="1 2">
    <name type="scientific">Gossypium raimondii</name>
    <name type="common">Peruvian cotton</name>
    <name type="synonym">Gossypium klotzschianum subsp. raimondii</name>
    <dbReference type="NCBI Taxonomy" id="29730"/>
    <lineage>
        <taxon>Eukaryota</taxon>
        <taxon>Viridiplantae</taxon>
        <taxon>Streptophyta</taxon>
        <taxon>Embryophyta</taxon>
        <taxon>Tracheophyta</taxon>
        <taxon>Spermatophyta</taxon>
        <taxon>Magnoliopsida</taxon>
        <taxon>eudicotyledons</taxon>
        <taxon>Gunneridae</taxon>
        <taxon>Pentapetalae</taxon>
        <taxon>rosids</taxon>
        <taxon>malvids</taxon>
        <taxon>Malvales</taxon>
        <taxon>Malvaceae</taxon>
        <taxon>Malvoideae</taxon>
        <taxon>Gossypium</taxon>
    </lineage>
</organism>
<feature type="non-terminal residue" evidence="1">
    <location>
        <position position="1"/>
    </location>
</feature>